<evidence type="ECO:0000256" key="5">
    <source>
        <dbReference type="ARBA" id="ARBA00023002"/>
    </source>
</evidence>
<keyword evidence="6 8" id="KW-0408">Iron</keyword>
<feature type="binding site" description="axial binding residue" evidence="8">
    <location>
        <position position="448"/>
    </location>
    <ligand>
        <name>heme</name>
        <dbReference type="ChEBI" id="CHEBI:30413"/>
    </ligand>
    <ligandPart>
        <name>Fe</name>
        <dbReference type="ChEBI" id="CHEBI:18248"/>
    </ligandPart>
</feature>
<dbReference type="GO" id="GO:0005506">
    <property type="term" value="F:iron ion binding"/>
    <property type="evidence" value="ECO:0007669"/>
    <property type="project" value="InterPro"/>
</dbReference>
<dbReference type="InterPro" id="IPR001128">
    <property type="entry name" value="Cyt_P450"/>
</dbReference>
<dbReference type="PANTHER" id="PTHR24305">
    <property type="entry name" value="CYTOCHROME P450"/>
    <property type="match status" value="1"/>
</dbReference>
<gene>
    <name evidence="11" type="ORF">N7468_001966</name>
</gene>
<dbReference type="InterPro" id="IPR017972">
    <property type="entry name" value="Cyt_P450_CS"/>
</dbReference>
<evidence type="ECO:0000313" key="12">
    <source>
        <dbReference type="Proteomes" id="UP001150941"/>
    </source>
</evidence>
<sequence>MLQSAVDLVANVTSTGHLVFALVLAASVSYIIYQVWFHPLAVYPGPFVAKLTNLYSVAHAIRGDRHEDLYRLHQQYGRIVRIGPNRVTILDARALELIYGHKANVQKSQWYAGFYSVSIFNAIDRNVHARKRRVMSQAFSDQAVRGMEPHILSAIRDWCLAIGDQHPDQKGSPSQGWSSPKDMVHWSACVIFDVLGEICFGNTFNTARSDENTFFFPLMKLNVRILNICGQMPLLRHLGVDRYMRWGTAANRDRQVDFSRKQLSTRLAANPTQRRDIIYYLQLARDPETGQGYSVQELIGEVTLLLGAGADTANTALAATWYFLVHHPDIYQRLTAVIRSSHMSYLRACIEESMRLCPPIPMDLPREVLPGGLKVLEWDFPAGTVVGVPTYSLHHSCEHFDRPFEYDPSRWLLRGSEATQAVDEGVSAEVLARQRAAFVSFSLGPRACIGRNVAMMELELSIARMLWLYDLRVAPGTEKLGVGKGGEYKMKDNFIVGKEGPMVELRQREV</sequence>
<dbReference type="OrthoDB" id="1470350at2759"/>
<evidence type="ECO:0000313" key="11">
    <source>
        <dbReference type="EMBL" id="KAJ5246983.1"/>
    </source>
</evidence>
<evidence type="ECO:0000256" key="4">
    <source>
        <dbReference type="ARBA" id="ARBA00022723"/>
    </source>
</evidence>
<dbReference type="InterPro" id="IPR050121">
    <property type="entry name" value="Cytochrome_P450_monoxygenase"/>
</dbReference>
<dbReference type="GO" id="GO:0043386">
    <property type="term" value="P:mycotoxin biosynthetic process"/>
    <property type="evidence" value="ECO:0007669"/>
    <property type="project" value="UniProtKB-ARBA"/>
</dbReference>
<dbReference type="CDD" id="cd11061">
    <property type="entry name" value="CYP67-like"/>
    <property type="match status" value="1"/>
</dbReference>
<keyword evidence="3 8" id="KW-0349">Heme</keyword>
<keyword evidence="4 8" id="KW-0479">Metal-binding</keyword>
<dbReference type="PRINTS" id="PR00463">
    <property type="entry name" value="EP450I"/>
</dbReference>
<evidence type="ECO:0000256" key="1">
    <source>
        <dbReference type="ARBA" id="ARBA00001971"/>
    </source>
</evidence>
<keyword evidence="7 9" id="KW-0503">Monooxygenase</keyword>
<evidence type="ECO:0000256" key="8">
    <source>
        <dbReference type="PIRSR" id="PIRSR602401-1"/>
    </source>
</evidence>
<dbReference type="Proteomes" id="UP001150941">
    <property type="component" value="Unassembled WGS sequence"/>
</dbReference>
<evidence type="ECO:0000256" key="7">
    <source>
        <dbReference type="ARBA" id="ARBA00023033"/>
    </source>
</evidence>
<reference evidence="11" key="2">
    <citation type="journal article" date="2023" name="IMA Fungus">
        <title>Comparative genomic study of the Penicillium genus elucidates a diverse pangenome and 15 lateral gene transfer events.</title>
        <authorList>
            <person name="Petersen C."/>
            <person name="Sorensen T."/>
            <person name="Nielsen M.R."/>
            <person name="Sondergaard T.E."/>
            <person name="Sorensen J.L."/>
            <person name="Fitzpatrick D.A."/>
            <person name="Frisvad J.C."/>
            <person name="Nielsen K.L."/>
        </authorList>
    </citation>
    <scope>NUCLEOTIDE SEQUENCE</scope>
    <source>
        <strain evidence="11">IBT 19713</strain>
    </source>
</reference>
<dbReference type="PROSITE" id="PS00086">
    <property type="entry name" value="CYTOCHROME_P450"/>
    <property type="match status" value="1"/>
</dbReference>
<evidence type="ECO:0000256" key="2">
    <source>
        <dbReference type="ARBA" id="ARBA00010617"/>
    </source>
</evidence>
<dbReference type="Pfam" id="PF00067">
    <property type="entry name" value="p450"/>
    <property type="match status" value="1"/>
</dbReference>
<evidence type="ECO:0000256" key="3">
    <source>
        <dbReference type="ARBA" id="ARBA00022617"/>
    </source>
</evidence>
<name>A0A9W9TXW9_9EURO</name>
<dbReference type="PANTHER" id="PTHR24305:SF237">
    <property type="entry name" value="CYTOCHROME P450 MONOOXYGENASE ATNE-RELATED"/>
    <property type="match status" value="1"/>
</dbReference>
<dbReference type="GO" id="GO:0016705">
    <property type="term" value="F:oxidoreductase activity, acting on paired donors, with incorporation or reduction of molecular oxygen"/>
    <property type="evidence" value="ECO:0007669"/>
    <property type="project" value="InterPro"/>
</dbReference>
<evidence type="ECO:0000256" key="6">
    <source>
        <dbReference type="ARBA" id="ARBA00023004"/>
    </source>
</evidence>
<organism evidence="11 12">
    <name type="scientific">Penicillium chermesinum</name>
    <dbReference type="NCBI Taxonomy" id="63820"/>
    <lineage>
        <taxon>Eukaryota</taxon>
        <taxon>Fungi</taxon>
        <taxon>Dikarya</taxon>
        <taxon>Ascomycota</taxon>
        <taxon>Pezizomycotina</taxon>
        <taxon>Eurotiomycetes</taxon>
        <taxon>Eurotiomycetidae</taxon>
        <taxon>Eurotiales</taxon>
        <taxon>Aspergillaceae</taxon>
        <taxon>Penicillium</taxon>
    </lineage>
</organism>
<dbReference type="RefSeq" id="XP_058334404.1">
    <property type="nucleotide sequence ID" value="XM_058471263.1"/>
</dbReference>
<accession>A0A9W9TXW9</accession>
<dbReference type="InterPro" id="IPR002401">
    <property type="entry name" value="Cyt_P450_E_grp-I"/>
</dbReference>
<comment type="cofactor">
    <cofactor evidence="1 8">
        <name>heme</name>
        <dbReference type="ChEBI" id="CHEBI:30413"/>
    </cofactor>
</comment>
<evidence type="ECO:0000256" key="10">
    <source>
        <dbReference type="SAM" id="Phobius"/>
    </source>
</evidence>
<dbReference type="GeneID" id="83198566"/>
<protein>
    <submittedName>
        <fullName evidence="11">Benzoate 4-monooxygenase cytochrome P450</fullName>
    </submittedName>
</protein>
<proteinExistence type="inferred from homology"/>
<keyword evidence="10" id="KW-0472">Membrane</keyword>
<dbReference type="GO" id="GO:0004497">
    <property type="term" value="F:monooxygenase activity"/>
    <property type="evidence" value="ECO:0007669"/>
    <property type="project" value="UniProtKB-KW"/>
</dbReference>
<keyword evidence="12" id="KW-1185">Reference proteome</keyword>
<dbReference type="PRINTS" id="PR00385">
    <property type="entry name" value="P450"/>
</dbReference>
<dbReference type="Gene3D" id="1.10.630.10">
    <property type="entry name" value="Cytochrome P450"/>
    <property type="match status" value="1"/>
</dbReference>
<dbReference type="EMBL" id="JAPQKS010000002">
    <property type="protein sequence ID" value="KAJ5246983.1"/>
    <property type="molecule type" value="Genomic_DNA"/>
</dbReference>
<feature type="transmembrane region" description="Helical" evidence="10">
    <location>
        <begin position="12"/>
        <end position="33"/>
    </location>
</feature>
<comment type="caution">
    <text evidence="11">The sequence shown here is derived from an EMBL/GenBank/DDBJ whole genome shotgun (WGS) entry which is preliminary data.</text>
</comment>
<dbReference type="InterPro" id="IPR036396">
    <property type="entry name" value="Cyt_P450_sf"/>
</dbReference>
<reference evidence="11" key="1">
    <citation type="submission" date="2022-11" db="EMBL/GenBank/DDBJ databases">
        <authorList>
            <person name="Petersen C."/>
        </authorList>
    </citation>
    <scope>NUCLEOTIDE SEQUENCE</scope>
    <source>
        <strain evidence="11">IBT 19713</strain>
    </source>
</reference>
<keyword evidence="10" id="KW-1133">Transmembrane helix</keyword>
<dbReference type="AlphaFoldDB" id="A0A9W9TXW9"/>
<keyword evidence="5 9" id="KW-0560">Oxidoreductase</keyword>
<evidence type="ECO:0000256" key="9">
    <source>
        <dbReference type="RuleBase" id="RU000461"/>
    </source>
</evidence>
<dbReference type="SUPFAM" id="SSF48264">
    <property type="entry name" value="Cytochrome P450"/>
    <property type="match status" value="1"/>
</dbReference>
<dbReference type="GO" id="GO:0020037">
    <property type="term" value="F:heme binding"/>
    <property type="evidence" value="ECO:0007669"/>
    <property type="project" value="InterPro"/>
</dbReference>
<keyword evidence="10" id="KW-0812">Transmembrane</keyword>
<comment type="similarity">
    <text evidence="2 9">Belongs to the cytochrome P450 family.</text>
</comment>